<dbReference type="RefSeq" id="WP_246409911.1">
    <property type="nucleotide sequence ID" value="NZ_JACHXO010000003.1"/>
</dbReference>
<keyword evidence="10" id="KW-1185">Reference proteome</keyword>
<name>A0ABR6GUJ6_9BURK</name>
<dbReference type="EMBL" id="JACHXO010000003">
    <property type="protein sequence ID" value="MBB3194818.1"/>
    <property type="molecule type" value="Genomic_DNA"/>
</dbReference>
<comment type="caution">
    <text evidence="9">The sequence shown here is derived from an EMBL/GenBank/DDBJ whole genome shotgun (WGS) entry which is preliminary data.</text>
</comment>
<keyword evidence="6 7" id="KW-0472">Membrane</keyword>
<evidence type="ECO:0000313" key="9">
    <source>
        <dbReference type="EMBL" id="MBB3194818.1"/>
    </source>
</evidence>
<dbReference type="SUPFAM" id="SSF161098">
    <property type="entry name" value="MetI-like"/>
    <property type="match status" value="1"/>
</dbReference>
<dbReference type="Pfam" id="PF19300">
    <property type="entry name" value="BPD_transp_1_N"/>
    <property type="match status" value="1"/>
</dbReference>
<dbReference type="PANTHER" id="PTHR43163">
    <property type="entry name" value="DIPEPTIDE TRANSPORT SYSTEM PERMEASE PROTEIN DPPB-RELATED"/>
    <property type="match status" value="1"/>
</dbReference>
<protein>
    <submittedName>
        <fullName evidence="9">Peptide/nickel transport system permease protein</fullName>
    </submittedName>
</protein>
<dbReference type="InterPro" id="IPR000515">
    <property type="entry name" value="MetI-like"/>
</dbReference>
<comment type="similarity">
    <text evidence="7">Belongs to the binding-protein-dependent transport system permease family.</text>
</comment>
<feature type="transmembrane region" description="Helical" evidence="7">
    <location>
        <begin position="186"/>
        <end position="209"/>
    </location>
</feature>
<keyword evidence="4 7" id="KW-0812">Transmembrane</keyword>
<accession>A0ABR6GUJ6</accession>
<proteinExistence type="inferred from homology"/>
<dbReference type="Gene3D" id="1.10.3720.10">
    <property type="entry name" value="MetI-like"/>
    <property type="match status" value="1"/>
</dbReference>
<keyword evidence="5 7" id="KW-1133">Transmembrane helix</keyword>
<feature type="transmembrane region" description="Helical" evidence="7">
    <location>
        <begin position="299"/>
        <end position="320"/>
    </location>
</feature>
<reference evidence="9 10" key="1">
    <citation type="submission" date="2020-08" db="EMBL/GenBank/DDBJ databases">
        <title>Genomic Encyclopedia of Type Strains, Phase III (KMG-III): the genomes of soil and plant-associated and newly described type strains.</title>
        <authorList>
            <person name="Whitman W."/>
        </authorList>
    </citation>
    <scope>NUCLEOTIDE SEQUENCE [LARGE SCALE GENOMIC DNA]</scope>
    <source>
        <strain evidence="9 10">CECT 7247</strain>
    </source>
</reference>
<keyword evidence="2 7" id="KW-0813">Transport</keyword>
<feature type="transmembrane region" description="Helical" evidence="7">
    <location>
        <begin position="104"/>
        <end position="128"/>
    </location>
</feature>
<evidence type="ECO:0000256" key="7">
    <source>
        <dbReference type="RuleBase" id="RU363032"/>
    </source>
</evidence>
<evidence type="ECO:0000259" key="8">
    <source>
        <dbReference type="PROSITE" id="PS50928"/>
    </source>
</evidence>
<dbReference type="Pfam" id="PF00528">
    <property type="entry name" value="BPD_transp_1"/>
    <property type="match status" value="1"/>
</dbReference>
<organism evidence="9 10">
    <name type="scientific">Roseateles terrae</name>
    <dbReference type="NCBI Taxonomy" id="431060"/>
    <lineage>
        <taxon>Bacteria</taxon>
        <taxon>Pseudomonadati</taxon>
        <taxon>Pseudomonadota</taxon>
        <taxon>Betaproteobacteria</taxon>
        <taxon>Burkholderiales</taxon>
        <taxon>Sphaerotilaceae</taxon>
        <taxon>Roseateles</taxon>
    </lineage>
</organism>
<evidence type="ECO:0000256" key="5">
    <source>
        <dbReference type="ARBA" id="ARBA00022989"/>
    </source>
</evidence>
<dbReference type="CDD" id="cd06261">
    <property type="entry name" value="TM_PBP2"/>
    <property type="match status" value="1"/>
</dbReference>
<feature type="transmembrane region" description="Helical" evidence="7">
    <location>
        <begin position="140"/>
        <end position="166"/>
    </location>
</feature>
<keyword evidence="3" id="KW-1003">Cell membrane</keyword>
<gene>
    <name evidence="9" type="ORF">FHS28_002214</name>
</gene>
<dbReference type="InterPro" id="IPR045621">
    <property type="entry name" value="BPD_transp_1_N"/>
</dbReference>
<dbReference type="InterPro" id="IPR035906">
    <property type="entry name" value="MetI-like_sf"/>
</dbReference>
<dbReference type="Proteomes" id="UP000574369">
    <property type="component" value="Unassembled WGS sequence"/>
</dbReference>
<sequence>MFTPYDPPRMVYLSKRLALLLTTLLAASALIFVALDWLPGNAAQLTLGPDASPEAVLALERQMGLDQPRWVRYGQWLTGLARGDMGMSSAYDGTPVADLLLERLAVTLPLAALAMTLTVVLALAAGWWAASQHGRWGDQLVMAVTQLGLAVPSFWLGMLLVLLFAVKWQWLAAGGFPGWHSGLGGGVVPGLKALLLPAVSLALVQAAILARIARSALLDVAQEDFMRSARAKGLSRRAALWRHGLRHAAIPLLTLGGLQFTNLLAGAIVIENVFTLPGLGQLLAKAIANRDLVVVRNGVMLLTATVLVLNLVVDLLHGWIDPRLRTRTAS</sequence>
<evidence type="ECO:0000256" key="4">
    <source>
        <dbReference type="ARBA" id="ARBA00022692"/>
    </source>
</evidence>
<evidence type="ECO:0000313" key="10">
    <source>
        <dbReference type="Proteomes" id="UP000574369"/>
    </source>
</evidence>
<evidence type="ECO:0000256" key="6">
    <source>
        <dbReference type="ARBA" id="ARBA00023136"/>
    </source>
</evidence>
<feature type="transmembrane region" description="Helical" evidence="7">
    <location>
        <begin position="249"/>
        <end position="270"/>
    </location>
</feature>
<comment type="subcellular location">
    <subcellularLocation>
        <location evidence="1 7">Cell membrane</location>
        <topology evidence="1 7">Multi-pass membrane protein</topology>
    </subcellularLocation>
</comment>
<evidence type="ECO:0000256" key="2">
    <source>
        <dbReference type="ARBA" id="ARBA00022448"/>
    </source>
</evidence>
<feature type="domain" description="ABC transmembrane type-1" evidence="8">
    <location>
        <begin position="104"/>
        <end position="313"/>
    </location>
</feature>
<dbReference type="PROSITE" id="PS50928">
    <property type="entry name" value="ABC_TM1"/>
    <property type="match status" value="1"/>
</dbReference>
<evidence type="ECO:0000256" key="3">
    <source>
        <dbReference type="ARBA" id="ARBA00022475"/>
    </source>
</evidence>
<dbReference type="PANTHER" id="PTHR43163:SF6">
    <property type="entry name" value="DIPEPTIDE TRANSPORT SYSTEM PERMEASE PROTEIN DPPB-RELATED"/>
    <property type="match status" value="1"/>
</dbReference>
<evidence type="ECO:0000256" key="1">
    <source>
        <dbReference type="ARBA" id="ARBA00004651"/>
    </source>
</evidence>